<comment type="caution">
    <text evidence="2">The sequence shown here is derived from an EMBL/GenBank/DDBJ whole genome shotgun (WGS) entry which is preliminary data.</text>
</comment>
<sequence length="82" mass="9237">MGREEDSDIIPGTVPPPGKRTGVDPEHWSQWQWEFRGQIKALRHWLKTMEMRLPPLDPAVSLPGKAPSIPSHSSVPLPFALF</sequence>
<keyword evidence="3" id="KW-1185">Reference proteome</keyword>
<reference evidence="2" key="1">
    <citation type="submission" date="2020-10" db="EMBL/GenBank/DDBJ databases">
        <title>Chromosome-scale genome assembly of the Allis shad, Alosa alosa.</title>
        <authorList>
            <person name="Margot Z."/>
            <person name="Christophe K."/>
            <person name="Cabau C."/>
            <person name="Louis A."/>
            <person name="Berthelot C."/>
            <person name="Parey E."/>
            <person name="Roest Crollius H."/>
            <person name="Montfort J."/>
            <person name="Robinson-Rechavi M."/>
            <person name="Bucao C."/>
            <person name="Bouchez O."/>
            <person name="Gislard M."/>
            <person name="Lluch J."/>
            <person name="Milhes M."/>
            <person name="Lampietro C."/>
            <person name="Lopez Roques C."/>
            <person name="Donnadieu C."/>
            <person name="Braasch I."/>
            <person name="Desvignes T."/>
            <person name="Postlethwait J."/>
            <person name="Bobe J."/>
            <person name="Guiguen Y."/>
        </authorList>
    </citation>
    <scope>NUCLEOTIDE SEQUENCE</scope>
    <source>
        <strain evidence="2">M-15738</strain>
        <tissue evidence="2">Blood</tissue>
    </source>
</reference>
<protein>
    <submittedName>
        <fullName evidence="2">Uncharacterized protein</fullName>
    </submittedName>
</protein>
<feature type="region of interest" description="Disordered" evidence="1">
    <location>
        <begin position="1"/>
        <end position="25"/>
    </location>
</feature>
<gene>
    <name evidence="2" type="ORF">AALO_G00178090</name>
</gene>
<evidence type="ECO:0000256" key="1">
    <source>
        <dbReference type="SAM" id="MobiDB-lite"/>
    </source>
</evidence>
<accession>A0AAV6GBP4</accession>
<evidence type="ECO:0000313" key="3">
    <source>
        <dbReference type="Proteomes" id="UP000823561"/>
    </source>
</evidence>
<dbReference type="EMBL" id="JADWDJ010000013">
    <property type="protein sequence ID" value="KAG5271291.1"/>
    <property type="molecule type" value="Genomic_DNA"/>
</dbReference>
<organism evidence="2 3">
    <name type="scientific">Alosa alosa</name>
    <name type="common">allis shad</name>
    <dbReference type="NCBI Taxonomy" id="278164"/>
    <lineage>
        <taxon>Eukaryota</taxon>
        <taxon>Metazoa</taxon>
        <taxon>Chordata</taxon>
        <taxon>Craniata</taxon>
        <taxon>Vertebrata</taxon>
        <taxon>Euteleostomi</taxon>
        <taxon>Actinopterygii</taxon>
        <taxon>Neopterygii</taxon>
        <taxon>Teleostei</taxon>
        <taxon>Clupei</taxon>
        <taxon>Clupeiformes</taxon>
        <taxon>Clupeoidei</taxon>
        <taxon>Clupeidae</taxon>
        <taxon>Alosa</taxon>
    </lineage>
</organism>
<dbReference type="AlphaFoldDB" id="A0AAV6GBP4"/>
<dbReference type="Proteomes" id="UP000823561">
    <property type="component" value="Chromosome 13"/>
</dbReference>
<name>A0AAV6GBP4_9TELE</name>
<evidence type="ECO:0000313" key="2">
    <source>
        <dbReference type="EMBL" id="KAG5271291.1"/>
    </source>
</evidence>
<proteinExistence type="predicted"/>